<dbReference type="SUPFAM" id="SSF101690">
    <property type="entry name" value="PAZ domain"/>
    <property type="match status" value="1"/>
</dbReference>
<dbReference type="Gene3D" id="2.170.260.10">
    <property type="entry name" value="paz domain"/>
    <property type="match status" value="1"/>
</dbReference>
<dbReference type="GeneID" id="89926589"/>
<gene>
    <name evidence="1" type="ORF">LTR77_005245</name>
</gene>
<sequence length="861" mass="95668">MPRDGEWRKITVSTSSSHAVKKWMSVSAFEKVEDSECPRGKEFVQDYVKSRRSSVPPSTTPNAKSRLAMVYAEPTKLSIADLQTLDCWANPKERSDIHALENRLVTFLICDYWQKRGIQDLVVLGNRVFGPPRTLTCGVERRGGYKLKLLFASGSDPSIHRTPCNQLFFKPIQVSDFMVEQAGATSNGSHDAHITRLNKLLKGVLVDCFFSKKAKSQAIQQVVNLNANEIDIPSPGAVPSSITLAELFSRVHGHPLRFPKLPCIDFGTGGRHFYVPAEACLINPNQPFGHPLPLVVDDAAFVPRQANIKRSTKSPMQVNPFGELGTKDFSFCFAQVVILPEGAHKEDLDEFKHLSTARWERFQDAIGSRFRNKLDNLVRDADHVVLPYRQGVDSSREWAELLSRLAGERRGVKKVLIACIPAGQFNNAIHKALHRLCDTELGIQCNIVTAREVGKRAAPGNGPTYDTLTKYTGAVVRKVFARASLPGKTSEDDKKEALFQEHYGAALTNSSLAGTSTPSKLLVGIHVQLLTEVLAASSADMKSVNHLLITVSTISDQHAVAETVRTTQHVVSLDVKSLQEKVHRCVQLHLSRADGMSNSVQQLAFFRSGFGAQDRMHMRSEMEKLASLAVRSPSSDQSTSNVTDFYTFLEPPTLHLSENSKTIVLDDINCVAKLKGLAGPVPGRSHSELFHFEPEQVRSEQRTVGVADAHMADLSKFNSTLKKVFVRAHTDLQRSHKTYLITHAQTVQEVEKDGRDCTDFEKLVQAKGLSRPSVLLTGKVEAFRNAILRDTPLATSDLQLYFFHSYLQKAVLPDIMFLTQKAANRALKYVELGQGQDVDGEETPYTMPEIHEALQHSLYFL</sequence>
<dbReference type="InterPro" id="IPR036085">
    <property type="entry name" value="PAZ_dom_sf"/>
</dbReference>
<evidence type="ECO:0000313" key="1">
    <source>
        <dbReference type="EMBL" id="KAK5170656.1"/>
    </source>
</evidence>
<keyword evidence="2" id="KW-1185">Reference proteome</keyword>
<dbReference type="Proteomes" id="UP001337655">
    <property type="component" value="Unassembled WGS sequence"/>
</dbReference>
<evidence type="ECO:0008006" key="3">
    <source>
        <dbReference type="Google" id="ProtNLM"/>
    </source>
</evidence>
<dbReference type="AlphaFoldDB" id="A0AAV9PCA5"/>
<dbReference type="CDD" id="cd02846">
    <property type="entry name" value="PAZ_argonaute_like"/>
    <property type="match status" value="1"/>
</dbReference>
<protein>
    <recommendedName>
        <fullName evidence="3">Piwi domain-containing protein</fullName>
    </recommendedName>
</protein>
<dbReference type="EMBL" id="JAVRRT010000007">
    <property type="protein sequence ID" value="KAK5170656.1"/>
    <property type="molecule type" value="Genomic_DNA"/>
</dbReference>
<reference evidence="1 2" key="1">
    <citation type="submission" date="2023-08" db="EMBL/GenBank/DDBJ databases">
        <title>Black Yeasts Isolated from many extreme environments.</title>
        <authorList>
            <person name="Coleine C."/>
            <person name="Stajich J.E."/>
            <person name="Selbmann L."/>
        </authorList>
    </citation>
    <scope>NUCLEOTIDE SEQUENCE [LARGE SCALE GENOMIC DNA]</scope>
    <source>
        <strain evidence="1 2">CCFEE 5935</strain>
    </source>
</reference>
<dbReference type="RefSeq" id="XP_064659854.1">
    <property type="nucleotide sequence ID" value="XM_064802493.1"/>
</dbReference>
<name>A0AAV9PCA5_9PEZI</name>
<proteinExistence type="predicted"/>
<organism evidence="1 2">
    <name type="scientific">Saxophila tyrrhenica</name>
    <dbReference type="NCBI Taxonomy" id="1690608"/>
    <lineage>
        <taxon>Eukaryota</taxon>
        <taxon>Fungi</taxon>
        <taxon>Dikarya</taxon>
        <taxon>Ascomycota</taxon>
        <taxon>Pezizomycotina</taxon>
        <taxon>Dothideomycetes</taxon>
        <taxon>Dothideomycetidae</taxon>
        <taxon>Mycosphaerellales</taxon>
        <taxon>Extremaceae</taxon>
        <taxon>Saxophila</taxon>
    </lineage>
</organism>
<dbReference type="PANTHER" id="PTHR22891">
    <property type="entry name" value="EUKARYOTIC TRANSLATION INITIATION FACTOR 2C"/>
    <property type="match status" value="1"/>
</dbReference>
<comment type="caution">
    <text evidence="1">The sequence shown here is derived from an EMBL/GenBank/DDBJ whole genome shotgun (WGS) entry which is preliminary data.</text>
</comment>
<accession>A0AAV9PCA5</accession>
<evidence type="ECO:0000313" key="2">
    <source>
        <dbReference type="Proteomes" id="UP001337655"/>
    </source>
</evidence>